<dbReference type="Pfam" id="PF02321">
    <property type="entry name" value="OEP"/>
    <property type="match status" value="2"/>
</dbReference>
<sequence length="484" mass="54668">MDKILYIIISTICLIACSPYDVRDHSKAPQSIPISYHNTNNGEKQIGYWWEEFADGDLNNIVDQALLQNFEVKQAWHRLRQAAAIINIDRSQLYPQVEVRTGGTYNRFEDSEDQGFGAFGGGFGGGGGGGAFAFNQERYFFNAGLSFEVDLWKRISSQVKASRLRYEAGKEDIKQTMLLLSATIVETWFTAQEQQAALHLLNNQIEVATTLLELTELRFGLGRGSAVDVLQQRQQLAALEGQIPGARSLLKTSLQQLAVLMGLPPGKLDVKTSGYLPELPPFPNVIDPKMLMYNRPDLRSIMLQLQAAEYEIAVAVADRLPRFVITPSYEWATTKISTFFHQEILNIIGNLTAPIFDGGRREEEVERRKAVVDEIANRLADTYLKALLEIENAFVQEKEQLKLMANIKQQIALAQKTLEESKSRYVNGLNDYLTVIVALQNLQNLQRQQIAQQRNLLLIRAQLYRAMGGNWLQNSLVNLQEEMK</sequence>
<gene>
    <name evidence="3" type="ORF">UABAM_01665</name>
</gene>
<keyword evidence="2" id="KW-0564">Palmitate</keyword>
<dbReference type="GO" id="GO:0015562">
    <property type="term" value="F:efflux transmembrane transporter activity"/>
    <property type="evidence" value="ECO:0007669"/>
    <property type="project" value="InterPro"/>
</dbReference>
<dbReference type="OrthoDB" id="9770517at2"/>
<keyword evidence="4" id="KW-1185">Reference proteome</keyword>
<dbReference type="Proteomes" id="UP000326354">
    <property type="component" value="Chromosome"/>
</dbReference>
<keyword evidence="2" id="KW-0472">Membrane</keyword>
<dbReference type="InterPro" id="IPR003423">
    <property type="entry name" value="OMP_efflux"/>
</dbReference>
<evidence type="ECO:0000256" key="1">
    <source>
        <dbReference type="ARBA" id="ARBA00007613"/>
    </source>
</evidence>
<dbReference type="AlphaFoldDB" id="A0A5S9F3D3"/>
<dbReference type="NCBIfam" id="TIGR01845">
    <property type="entry name" value="outer_NodT"/>
    <property type="match status" value="1"/>
</dbReference>
<dbReference type="GO" id="GO:0005886">
    <property type="term" value="C:plasma membrane"/>
    <property type="evidence" value="ECO:0007669"/>
    <property type="project" value="UniProtKB-SubCell"/>
</dbReference>
<dbReference type="InterPro" id="IPR010131">
    <property type="entry name" value="MdtP/NodT-like"/>
</dbReference>
<evidence type="ECO:0000313" key="4">
    <source>
        <dbReference type="Proteomes" id="UP000326354"/>
    </source>
</evidence>
<organism evidence="3 4">
    <name type="scientific">Uabimicrobium amorphum</name>
    <dbReference type="NCBI Taxonomy" id="2596890"/>
    <lineage>
        <taxon>Bacteria</taxon>
        <taxon>Pseudomonadati</taxon>
        <taxon>Planctomycetota</taxon>
        <taxon>Candidatus Uabimicrobiia</taxon>
        <taxon>Candidatus Uabimicrobiales</taxon>
        <taxon>Candidatus Uabimicrobiaceae</taxon>
        <taxon>Candidatus Uabimicrobium</taxon>
    </lineage>
</organism>
<dbReference type="SUPFAM" id="SSF56954">
    <property type="entry name" value="Outer membrane efflux proteins (OEP)"/>
    <property type="match status" value="1"/>
</dbReference>
<dbReference type="KEGG" id="uam:UABAM_01665"/>
<keyword evidence="2" id="KW-1134">Transmembrane beta strand</keyword>
<comment type="similarity">
    <text evidence="1 2">Belongs to the outer membrane factor (OMF) (TC 1.B.17) family.</text>
</comment>
<dbReference type="Gene3D" id="1.20.1600.10">
    <property type="entry name" value="Outer membrane efflux proteins (OEP)"/>
    <property type="match status" value="1"/>
</dbReference>
<evidence type="ECO:0000313" key="3">
    <source>
        <dbReference type="EMBL" id="BBM83314.1"/>
    </source>
</evidence>
<dbReference type="PANTHER" id="PTHR30203:SF33">
    <property type="entry name" value="BLR4455 PROTEIN"/>
    <property type="match status" value="1"/>
</dbReference>
<keyword evidence="2" id="KW-0812">Transmembrane</keyword>
<dbReference type="EMBL" id="AP019860">
    <property type="protein sequence ID" value="BBM83314.1"/>
    <property type="molecule type" value="Genomic_DNA"/>
</dbReference>
<reference evidence="3 4" key="1">
    <citation type="submission" date="2019-08" db="EMBL/GenBank/DDBJ databases">
        <title>Complete genome sequence of Candidatus Uab amorphum.</title>
        <authorList>
            <person name="Shiratori T."/>
            <person name="Suzuki S."/>
            <person name="Kakizawa Y."/>
            <person name="Ishida K."/>
        </authorList>
    </citation>
    <scope>NUCLEOTIDE SEQUENCE [LARGE SCALE GENOMIC DNA]</scope>
    <source>
        <strain evidence="3 4">SRT547</strain>
    </source>
</reference>
<protein>
    <submittedName>
        <fullName evidence="3">Membrane protein</fullName>
    </submittedName>
</protein>
<dbReference type="RefSeq" id="WP_151967519.1">
    <property type="nucleotide sequence ID" value="NZ_AP019860.1"/>
</dbReference>
<proteinExistence type="inferred from homology"/>
<dbReference type="PANTHER" id="PTHR30203">
    <property type="entry name" value="OUTER MEMBRANE CATION EFFLUX PROTEIN"/>
    <property type="match status" value="1"/>
</dbReference>
<dbReference type="Gene3D" id="2.20.200.10">
    <property type="entry name" value="Outer membrane efflux proteins (OEP)"/>
    <property type="match status" value="1"/>
</dbReference>
<name>A0A5S9F3D3_UABAM</name>
<accession>A0A5S9F3D3</accession>
<comment type="subcellular location">
    <subcellularLocation>
        <location evidence="2">Cell membrane</location>
        <topology evidence="2">Lipid-anchor</topology>
    </subcellularLocation>
</comment>
<keyword evidence="2" id="KW-0449">Lipoprotein</keyword>
<evidence type="ECO:0000256" key="2">
    <source>
        <dbReference type="RuleBase" id="RU362097"/>
    </source>
</evidence>